<organism evidence="1 2">
    <name type="scientific">Araneus ventricosus</name>
    <name type="common">Orbweaver spider</name>
    <name type="synonym">Epeira ventricosa</name>
    <dbReference type="NCBI Taxonomy" id="182803"/>
    <lineage>
        <taxon>Eukaryota</taxon>
        <taxon>Metazoa</taxon>
        <taxon>Ecdysozoa</taxon>
        <taxon>Arthropoda</taxon>
        <taxon>Chelicerata</taxon>
        <taxon>Arachnida</taxon>
        <taxon>Araneae</taxon>
        <taxon>Araneomorphae</taxon>
        <taxon>Entelegynae</taxon>
        <taxon>Araneoidea</taxon>
        <taxon>Araneidae</taxon>
        <taxon>Araneus</taxon>
    </lineage>
</organism>
<name>A0A4Y2BMW4_ARAVE</name>
<dbReference type="Proteomes" id="UP000499080">
    <property type="component" value="Unassembled WGS sequence"/>
</dbReference>
<comment type="caution">
    <text evidence="1">The sequence shown here is derived from an EMBL/GenBank/DDBJ whole genome shotgun (WGS) entry which is preliminary data.</text>
</comment>
<protein>
    <submittedName>
        <fullName evidence="1">Uncharacterized protein</fullName>
    </submittedName>
</protein>
<evidence type="ECO:0000313" key="2">
    <source>
        <dbReference type="Proteomes" id="UP000499080"/>
    </source>
</evidence>
<proteinExistence type="predicted"/>
<gene>
    <name evidence="1" type="ORF">AVEN_54673_1</name>
</gene>
<evidence type="ECO:0000313" key="1">
    <source>
        <dbReference type="EMBL" id="GBL93047.1"/>
    </source>
</evidence>
<accession>A0A4Y2BMW4</accession>
<keyword evidence="2" id="KW-1185">Reference proteome</keyword>
<reference evidence="1 2" key="1">
    <citation type="journal article" date="2019" name="Sci. Rep.">
        <title>Orb-weaving spider Araneus ventricosus genome elucidates the spidroin gene catalogue.</title>
        <authorList>
            <person name="Kono N."/>
            <person name="Nakamura H."/>
            <person name="Ohtoshi R."/>
            <person name="Moran D.A.P."/>
            <person name="Shinohara A."/>
            <person name="Yoshida Y."/>
            <person name="Fujiwara M."/>
            <person name="Mori M."/>
            <person name="Tomita M."/>
            <person name="Arakawa K."/>
        </authorList>
    </citation>
    <scope>NUCLEOTIDE SEQUENCE [LARGE SCALE GENOMIC DNA]</scope>
</reference>
<sequence length="100" mass="11057">MPPNRLLQQYVFHMTPITGLQATLQASQKSNNGKVQQQSPVLFAKRLEAVANLASVEHSDGTPYFSDYGRNVTKSDILEGFLQLPQSSSSFTQRLTQESG</sequence>
<dbReference type="EMBL" id="BGPR01000090">
    <property type="protein sequence ID" value="GBL93047.1"/>
    <property type="molecule type" value="Genomic_DNA"/>
</dbReference>
<dbReference type="AlphaFoldDB" id="A0A4Y2BMW4"/>